<proteinExistence type="predicted"/>
<dbReference type="SUPFAM" id="SSF52343">
    <property type="entry name" value="Ferredoxin reductase-like, C-terminal NADP-linked domain"/>
    <property type="match status" value="1"/>
</dbReference>
<dbReference type="EMBL" id="BAAALD010000069">
    <property type="protein sequence ID" value="GAA1106928.1"/>
    <property type="molecule type" value="Genomic_DNA"/>
</dbReference>
<sequence length="74" mass="8048">MQWRGPWPKLQEGSVSLRPAFSEQPVTGARFVQDRIAAEGEEVWSLLEAGAQVYVCGDGARMAPAYVPRSAPST</sequence>
<dbReference type="Proteomes" id="UP001499987">
    <property type="component" value="Unassembled WGS sequence"/>
</dbReference>
<dbReference type="InterPro" id="IPR039261">
    <property type="entry name" value="FNR_nucleotide-bd"/>
</dbReference>
<evidence type="ECO:0000313" key="2">
    <source>
        <dbReference type="Proteomes" id="UP001499987"/>
    </source>
</evidence>
<reference evidence="2" key="1">
    <citation type="journal article" date="2019" name="Int. J. Syst. Evol. Microbiol.">
        <title>The Global Catalogue of Microorganisms (GCM) 10K type strain sequencing project: providing services to taxonomists for standard genome sequencing and annotation.</title>
        <authorList>
            <consortium name="The Broad Institute Genomics Platform"/>
            <consortium name="The Broad Institute Genome Sequencing Center for Infectious Disease"/>
            <person name="Wu L."/>
            <person name="Ma J."/>
        </authorList>
    </citation>
    <scope>NUCLEOTIDE SEQUENCE [LARGE SCALE GENOMIC DNA]</scope>
    <source>
        <strain evidence="2">JCM 13002</strain>
    </source>
</reference>
<evidence type="ECO:0008006" key="3">
    <source>
        <dbReference type="Google" id="ProtNLM"/>
    </source>
</evidence>
<name>A0ABP4EIL8_9ACTN</name>
<keyword evidence="2" id="KW-1185">Reference proteome</keyword>
<evidence type="ECO:0000313" key="1">
    <source>
        <dbReference type="EMBL" id="GAA1106928.1"/>
    </source>
</evidence>
<gene>
    <name evidence="1" type="ORF">GCM10009663_56140</name>
</gene>
<protein>
    <recommendedName>
        <fullName evidence="3">Oxidoreductase FAD/NAD(P)-binding domain-containing protein</fullName>
    </recommendedName>
</protein>
<accession>A0ABP4EIL8</accession>
<organism evidence="1 2">
    <name type="scientific">Kitasatospora arboriphila</name>
    <dbReference type="NCBI Taxonomy" id="258052"/>
    <lineage>
        <taxon>Bacteria</taxon>
        <taxon>Bacillati</taxon>
        <taxon>Actinomycetota</taxon>
        <taxon>Actinomycetes</taxon>
        <taxon>Kitasatosporales</taxon>
        <taxon>Streptomycetaceae</taxon>
        <taxon>Kitasatospora</taxon>
    </lineage>
</organism>
<comment type="caution">
    <text evidence="1">The sequence shown here is derived from an EMBL/GenBank/DDBJ whole genome shotgun (WGS) entry which is preliminary data.</text>
</comment>
<dbReference type="Gene3D" id="3.40.50.80">
    <property type="entry name" value="Nucleotide-binding domain of ferredoxin-NADP reductase (FNR) module"/>
    <property type="match status" value="1"/>
</dbReference>